<gene>
    <name evidence="2" type="ORF">NTEN_LOCUS9972</name>
</gene>
<dbReference type="Proteomes" id="UP000479000">
    <property type="component" value="Unassembled WGS sequence"/>
</dbReference>
<evidence type="ECO:0000313" key="2">
    <source>
        <dbReference type="EMBL" id="CAB0004495.1"/>
    </source>
</evidence>
<sequence>MPQHPNGNDERPASWHVESSSKLGVNLDPAAVDASVKKSSIFSTLLAKSTMVGNGSTSPSKSSSKLKYPVSGLSTNQIVKANRKTISRHKHPDSSRTTAKINRSQST</sequence>
<feature type="region of interest" description="Disordered" evidence="1">
    <location>
        <begin position="50"/>
        <end position="69"/>
    </location>
</feature>
<accession>A0A6H5GN25</accession>
<evidence type="ECO:0000313" key="3">
    <source>
        <dbReference type="Proteomes" id="UP000479000"/>
    </source>
</evidence>
<keyword evidence="3" id="KW-1185">Reference proteome</keyword>
<dbReference type="AlphaFoldDB" id="A0A6H5GN25"/>
<reference evidence="2 3" key="1">
    <citation type="submission" date="2020-02" db="EMBL/GenBank/DDBJ databases">
        <authorList>
            <person name="Ferguson B K."/>
        </authorList>
    </citation>
    <scope>NUCLEOTIDE SEQUENCE [LARGE SCALE GENOMIC DNA]</scope>
</reference>
<dbReference type="EMBL" id="CADCXU010015044">
    <property type="protein sequence ID" value="CAB0004495.1"/>
    <property type="molecule type" value="Genomic_DNA"/>
</dbReference>
<feature type="region of interest" description="Disordered" evidence="1">
    <location>
        <begin position="1"/>
        <end position="20"/>
    </location>
</feature>
<name>A0A6H5GN25_9HEMI</name>
<evidence type="ECO:0000256" key="1">
    <source>
        <dbReference type="SAM" id="MobiDB-lite"/>
    </source>
</evidence>
<proteinExistence type="predicted"/>
<organism evidence="2 3">
    <name type="scientific">Nesidiocoris tenuis</name>
    <dbReference type="NCBI Taxonomy" id="355587"/>
    <lineage>
        <taxon>Eukaryota</taxon>
        <taxon>Metazoa</taxon>
        <taxon>Ecdysozoa</taxon>
        <taxon>Arthropoda</taxon>
        <taxon>Hexapoda</taxon>
        <taxon>Insecta</taxon>
        <taxon>Pterygota</taxon>
        <taxon>Neoptera</taxon>
        <taxon>Paraneoptera</taxon>
        <taxon>Hemiptera</taxon>
        <taxon>Heteroptera</taxon>
        <taxon>Panheteroptera</taxon>
        <taxon>Cimicomorpha</taxon>
        <taxon>Miridae</taxon>
        <taxon>Dicyphina</taxon>
        <taxon>Nesidiocoris</taxon>
    </lineage>
</organism>
<protein>
    <submittedName>
        <fullName evidence="2">Uncharacterized protein</fullName>
    </submittedName>
</protein>
<feature type="compositionally biased region" description="Polar residues" evidence="1">
    <location>
        <begin position="95"/>
        <end position="107"/>
    </location>
</feature>
<feature type="region of interest" description="Disordered" evidence="1">
    <location>
        <begin position="83"/>
        <end position="107"/>
    </location>
</feature>
<feature type="compositionally biased region" description="Low complexity" evidence="1">
    <location>
        <begin position="56"/>
        <end position="67"/>
    </location>
</feature>
<feature type="non-terminal residue" evidence="2">
    <location>
        <position position="107"/>
    </location>
</feature>